<evidence type="ECO:0000256" key="8">
    <source>
        <dbReference type="SAM" id="Phobius"/>
    </source>
</evidence>
<feature type="transmembrane region" description="Helical" evidence="8">
    <location>
        <begin position="89"/>
        <end position="110"/>
    </location>
</feature>
<keyword evidence="4 8" id="KW-0812">Transmembrane</keyword>
<evidence type="ECO:0000256" key="1">
    <source>
        <dbReference type="ARBA" id="ARBA00004651"/>
    </source>
</evidence>
<dbReference type="EMBL" id="CP023564">
    <property type="protein sequence ID" value="ATG54038.1"/>
    <property type="molecule type" value="Genomic_DNA"/>
</dbReference>
<evidence type="ECO:0000313" key="10">
    <source>
        <dbReference type="EMBL" id="ATG54038.1"/>
    </source>
</evidence>
<feature type="transmembrane region" description="Helical" evidence="8">
    <location>
        <begin position="116"/>
        <end position="135"/>
    </location>
</feature>
<evidence type="ECO:0000256" key="4">
    <source>
        <dbReference type="ARBA" id="ARBA00022692"/>
    </source>
</evidence>
<dbReference type="GO" id="GO:0005886">
    <property type="term" value="C:plasma membrane"/>
    <property type="evidence" value="ECO:0007669"/>
    <property type="project" value="UniProtKB-SubCell"/>
</dbReference>
<dbReference type="AlphaFoldDB" id="A0A291GV38"/>
<keyword evidence="3" id="KW-1003">Cell membrane</keyword>
<gene>
    <name evidence="10" type="ORF">CFK41_04055</name>
</gene>
<keyword evidence="5 8" id="KW-1133">Transmembrane helix</keyword>
<dbReference type="Pfam" id="PF01757">
    <property type="entry name" value="Acyl_transf_3"/>
    <property type="match status" value="1"/>
</dbReference>
<feature type="transmembrane region" description="Helical" evidence="8">
    <location>
        <begin position="58"/>
        <end position="77"/>
    </location>
</feature>
<dbReference type="KEGG" id="bgg:CFK41_04055"/>
<feature type="transmembrane region" description="Helical" evidence="8">
    <location>
        <begin position="200"/>
        <end position="219"/>
    </location>
</feature>
<feature type="transmembrane region" description="Helical" evidence="8">
    <location>
        <begin position="21"/>
        <end position="38"/>
    </location>
</feature>
<keyword evidence="11" id="KW-1185">Reference proteome</keyword>
<dbReference type="RefSeq" id="WP_096798517.1">
    <property type="nucleotide sequence ID" value="NZ_CP023564.1"/>
</dbReference>
<evidence type="ECO:0000256" key="7">
    <source>
        <dbReference type="SAM" id="MobiDB-lite"/>
    </source>
</evidence>
<feature type="transmembrane region" description="Helical" evidence="8">
    <location>
        <begin position="225"/>
        <end position="245"/>
    </location>
</feature>
<evidence type="ECO:0000259" key="9">
    <source>
        <dbReference type="Pfam" id="PF01757"/>
    </source>
</evidence>
<evidence type="ECO:0000256" key="6">
    <source>
        <dbReference type="ARBA" id="ARBA00023136"/>
    </source>
</evidence>
<sequence>MRSTPPPPPFAPTERQHWMDLVRGGAILLVIAHHLRILQQIWDGGTPWVMLELSEGFAPFRMPTLLFASGLLLARSLRKPAGQFLRGKVRGLLWPWLLWSAVMLAILGWGNATNPLWWVNGMYTWFLMALFLYYLAGLITRRLHPGWLALASIVGWAAMPLLGIEYDMTGPRPDKFVYYAVFFFAGAALHRTLAERRIPWVMLAPALAIAAAWGLRAAHQDREPVTPVIAQVVVLIAVIAAVGVAQRLPRLRALRPLEWLGRNSIVPYLVHLPVLELLMRHLDLPPSAGSAVLCFAVTLGVCALAIWLRPVTGFLYAFPSSRRRPTDVEMPQPVPGSERPSEREPVRR</sequence>
<protein>
    <recommendedName>
        <fullName evidence="9">Acyltransferase 3 domain-containing protein</fullName>
    </recommendedName>
</protein>
<dbReference type="GO" id="GO:0016413">
    <property type="term" value="F:O-acetyltransferase activity"/>
    <property type="evidence" value="ECO:0007669"/>
    <property type="project" value="TreeGrafter"/>
</dbReference>
<dbReference type="PANTHER" id="PTHR40074:SF2">
    <property type="entry name" value="O-ACETYLTRANSFERASE WECH"/>
    <property type="match status" value="1"/>
</dbReference>
<organism evidence="10 11">
    <name type="scientific">Brachybacterium ginsengisoli</name>
    <dbReference type="NCBI Taxonomy" id="1331682"/>
    <lineage>
        <taxon>Bacteria</taxon>
        <taxon>Bacillati</taxon>
        <taxon>Actinomycetota</taxon>
        <taxon>Actinomycetes</taxon>
        <taxon>Micrococcales</taxon>
        <taxon>Dermabacteraceae</taxon>
        <taxon>Brachybacterium</taxon>
    </lineage>
</organism>
<evidence type="ECO:0000313" key="11">
    <source>
        <dbReference type="Proteomes" id="UP000217889"/>
    </source>
</evidence>
<dbReference type="PANTHER" id="PTHR40074">
    <property type="entry name" value="O-ACETYLTRANSFERASE WECH"/>
    <property type="match status" value="1"/>
</dbReference>
<evidence type="ECO:0000256" key="3">
    <source>
        <dbReference type="ARBA" id="ARBA00022475"/>
    </source>
</evidence>
<accession>A0A291GV38</accession>
<name>A0A291GV38_9MICO</name>
<keyword evidence="6 8" id="KW-0472">Membrane</keyword>
<reference evidence="10 11" key="1">
    <citation type="journal article" date="2014" name="Int. J. Syst. Evol. Microbiol.">
        <title>Brachybacterium ginsengisoli sp. nov., isolated from soil of a ginseng field.</title>
        <authorList>
            <person name="Hoang V.A."/>
            <person name="Kim Y.J."/>
            <person name="Nguyen N.L."/>
            <person name="Yang D.C."/>
        </authorList>
    </citation>
    <scope>NUCLEOTIDE SEQUENCE [LARGE SCALE GENOMIC DNA]</scope>
    <source>
        <strain evidence="10 11">DCY80</strain>
    </source>
</reference>
<dbReference type="GO" id="GO:0009246">
    <property type="term" value="P:enterobacterial common antigen biosynthetic process"/>
    <property type="evidence" value="ECO:0007669"/>
    <property type="project" value="TreeGrafter"/>
</dbReference>
<feature type="region of interest" description="Disordered" evidence="7">
    <location>
        <begin position="324"/>
        <end position="348"/>
    </location>
</feature>
<feature type="transmembrane region" description="Helical" evidence="8">
    <location>
        <begin position="176"/>
        <end position="193"/>
    </location>
</feature>
<evidence type="ECO:0000256" key="2">
    <source>
        <dbReference type="ARBA" id="ARBA00007400"/>
    </source>
</evidence>
<dbReference type="Proteomes" id="UP000217889">
    <property type="component" value="Chromosome"/>
</dbReference>
<comment type="similarity">
    <text evidence="2">Belongs to the acyltransferase 3 family.</text>
</comment>
<proteinExistence type="inferred from homology"/>
<feature type="transmembrane region" description="Helical" evidence="8">
    <location>
        <begin position="147"/>
        <end position="164"/>
    </location>
</feature>
<feature type="domain" description="Acyltransferase 3" evidence="9">
    <location>
        <begin position="17"/>
        <end position="306"/>
    </location>
</feature>
<feature type="transmembrane region" description="Helical" evidence="8">
    <location>
        <begin position="288"/>
        <end position="308"/>
    </location>
</feature>
<comment type="subcellular location">
    <subcellularLocation>
        <location evidence="1">Cell membrane</location>
        <topology evidence="1">Multi-pass membrane protein</topology>
    </subcellularLocation>
</comment>
<dbReference type="OrthoDB" id="3265718at2"/>
<feature type="compositionally biased region" description="Basic and acidic residues" evidence="7">
    <location>
        <begin position="339"/>
        <end position="348"/>
    </location>
</feature>
<evidence type="ECO:0000256" key="5">
    <source>
        <dbReference type="ARBA" id="ARBA00022989"/>
    </source>
</evidence>
<dbReference type="InterPro" id="IPR002656">
    <property type="entry name" value="Acyl_transf_3_dom"/>
</dbReference>